<dbReference type="PANTHER" id="PTHR36173">
    <property type="entry name" value="RIBONUCLEASE VAPC16-RELATED"/>
    <property type="match status" value="1"/>
</dbReference>
<feature type="domain" description="PIN" evidence="1">
    <location>
        <begin position="2"/>
        <end position="122"/>
    </location>
</feature>
<accession>A0A977KY31</accession>
<dbReference type="CDD" id="cd09872">
    <property type="entry name" value="PIN_Sll0205-like"/>
    <property type="match status" value="1"/>
</dbReference>
<organism evidence="2">
    <name type="scientific">Woronichinia naegeliana WA131</name>
    <dbReference type="NCBI Taxonomy" id="2824559"/>
    <lineage>
        <taxon>Bacteria</taxon>
        <taxon>Bacillati</taxon>
        <taxon>Cyanobacteriota</taxon>
        <taxon>Cyanophyceae</taxon>
        <taxon>Synechococcales</taxon>
        <taxon>Coelosphaeriaceae</taxon>
        <taxon>Woronichinia</taxon>
    </lineage>
</organism>
<dbReference type="InterPro" id="IPR002716">
    <property type="entry name" value="PIN_dom"/>
</dbReference>
<dbReference type="InterPro" id="IPR052919">
    <property type="entry name" value="TA_system_RNase"/>
</dbReference>
<dbReference type="Pfam" id="PF01850">
    <property type="entry name" value="PIN"/>
    <property type="match status" value="1"/>
</dbReference>
<dbReference type="PANTHER" id="PTHR36173:SF1">
    <property type="entry name" value="RIBONUCLEASE VAPC22"/>
    <property type="match status" value="1"/>
</dbReference>
<name>A0A977KY31_9CYAN</name>
<dbReference type="EMBL" id="CP073041">
    <property type="protein sequence ID" value="UXE62056.1"/>
    <property type="molecule type" value="Genomic_DNA"/>
</dbReference>
<dbReference type="SMART" id="SM00670">
    <property type="entry name" value="PINc"/>
    <property type="match status" value="1"/>
</dbReference>
<sequence length="131" mass="14898">MNVYVVDTHALAWFIGEDSRLSLQAEKILKGGELGTTQVLVPTLVLAEITHLVQKKRINVGIETVIERIDQSNGFTIIAFDFPILKAMLELPDCWDIHDRIIAATSLYYQAVLITRDNILRSYKNLNTIWD</sequence>
<dbReference type="Proteomes" id="UP001065613">
    <property type="component" value="Chromosome"/>
</dbReference>
<dbReference type="InterPro" id="IPR041705">
    <property type="entry name" value="PIN_Sll0205"/>
</dbReference>
<protein>
    <submittedName>
        <fullName evidence="2">Type II toxin-antitoxin system VapC family toxin</fullName>
    </submittedName>
</protein>
<evidence type="ECO:0000259" key="1">
    <source>
        <dbReference type="SMART" id="SM00670"/>
    </source>
</evidence>
<dbReference type="InterPro" id="IPR029060">
    <property type="entry name" value="PIN-like_dom_sf"/>
</dbReference>
<gene>
    <name evidence="2" type="ORF">KA717_04060</name>
</gene>
<evidence type="ECO:0000313" key="2">
    <source>
        <dbReference type="EMBL" id="UXE62056.1"/>
    </source>
</evidence>
<dbReference type="KEGG" id="wna:KA717_04060"/>
<dbReference type="AlphaFoldDB" id="A0A977KY31"/>
<dbReference type="SUPFAM" id="SSF88723">
    <property type="entry name" value="PIN domain-like"/>
    <property type="match status" value="1"/>
</dbReference>
<proteinExistence type="predicted"/>
<dbReference type="Gene3D" id="3.40.50.1010">
    <property type="entry name" value="5'-nuclease"/>
    <property type="match status" value="1"/>
</dbReference>
<reference evidence="2" key="1">
    <citation type="submission" date="2021-04" db="EMBL/GenBank/DDBJ databases">
        <title>Genome sequence of Woronichinia naegeliana from Washington state freshwater lake bloom.</title>
        <authorList>
            <person name="Dreher T.W."/>
        </authorList>
    </citation>
    <scope>NUCLEOTIDE SEQUENCE</scope>
    <source>
        <strain evidence="2">WA131</strain>
    </source>
</reference>